<evidence type="ECO:0000313" key="4">
    <source>
        <dbReference type="Proteomes" id="UP000315724"/>
    </source>
</evidence>
<keyword evidence="4" id="KW-1185">Reference proteome</keyword>
<evidence type="ECO:0008006" key="5">
    <source>
        <dbReference type="Google" id="ProtNLM"/>
    </source>
</evidence>
<dbReference type="Gene3D" id="3.30.1490.300">
    <property type="match status" value="1"/>
</dbReference>
<dbReference type="KEGG" id="tpol:Mal48_21000"/>
<dbReference type="RefSeq" id="WP_145198430.1">
    <property type="nucleotide sequence ID" value="NZ_CP036267.1"/>
</dbReference>
<keyword evidence="2" id="KW-1133">Transmembrane helix</keyword>
<dbReference type="AlphaFoldDB" id="A0A517QMI8"/>
<dbReference type="OrthoDB" id="273477at2"/>
<feature type="transmembrane region" description="Helical" evidence="2">
    <location>
        <begin position="309"/>
        <end position="330"/>
    </location>
</feature>
<feature type="compositionally biased region" description="Polar residues" evidence="1">
    <location>
        <begin position="480"/>
        <end position="493"/>
    </location>
</feature>
<reference evidence="3 4" key="1">
    <citation type="submission" date="2019-02" db="EMBL/GenBank/DDBJ databases">
        <title>Deep-cultivation of Planctomycetes and their phenomic and genomic characterization uncovers novel biology.</title>
        <authorList>
            <person name="Wiegand S."/>
            <person name="Jogler M."/>
            <person name="Boedeker C."/>
            <person name="Pinto D."/>
            <person name="Vollmers J."/>
            <person name="Rivas-Marin E."/>
            <person name="Kohn T."/>
            <person name="Peeters S.H."/>
            <person name="Heuer A."/>
            <person name="Rast P."/>
            <person name="Oberbeckmann S."/>
            <person name="Bunk B."/>
            <person name="Jeske O."/>
            <person name="Meyerdierks A."/>
            <person name="Storesund J.E."/>
            <person name="Kallscheuer N."/>
            <person name="Luecker S."/>
            <person name="Lage O.M."/>
            <person name="Pohl T."/>
            <person name="Merkel B.J."/>
            <person name="Hornburger P."/>
            <person name="Mueller R.-W."/>
            <person name="Bruemmer F."/>
            <person name="Labrenz M."/>
            <person name="Spormann A.M."/>
            <person name="Op den Camp H."/>
            <person name="Overmann J."/>
            <person name="Amann R."/>
            <person name="Jetten M.S.M."/>
            <person name="Mascher T."/>
            <person name="Medema M.H."/>
            <person name="Devos D.P."/>
            <person name="Kaster A.-K."/>
            <person name="Ovreas L."/>
            <person name="Rohde M."/>
            <person name="Galperin M.Y."/>
            <person name="Jogler C."/>
        </authorList>
    </citation>
    <scope>NUCLEOTIDE SEQUENCE [LARGE SCALE GENOMIC DNA]</scope>
    <source>
        <strain evidence="3 4">Mal48</strain>
    </source>
</reference>
<gene>
    <name evidence="3" type="ORF">Mal48_21000</name>
</gene>
<dbReference type="InterPro" id="IPR043129">
    <property type="entry name" value="ATPase_NBD"/>
</dbReference>
<sequence>MSQKIIEWSIDGIRVIEADASGRVAQCGFWETFEHHDTSFTSQEIGQKLKDWMTSAGISSGSAILVLPREAVVVRQLQLPNAPEEEIPDLVKFQSAAKSSLAIDDLSLDYLRVESGGEGLAVLTASIDRKRLQRMQQIASAAGFEVQHATITSLTAGQFAKTFGGASLGADQPEIIVFQRQSLVELSIYDRGALVFSHSLVLPEENRLKPLESGLSRLTVSLNQTHPNVKVNRCYLLGTTADADVRGLLEKRFQDHVTHVQLPESLAGGHDTVTFETLIGAALPVAQANLKLDLLNPRKKIEKPDRKKWYWIGGSTAAALLLALTFGIFLSKKGALEQSIEALNSSIAEIDKDLNAGKPQDQAFNSIEVWMQGQKNPIVAWNELRRHMPGTEKLYMSELRLQPVSDKEVEARFTGVGFAKERNDVDDLYQKLAENGFRVTPQATSNTTRDPDYPVRFEINIDVLRPATSPKTSVEKKTRSTAAAVTSESSPQS</sequence>
<keyword evidence="2" id="KW-0472">Membrane</keyword>
<dbReference type="EMBL" id="CP036267">
    <property type="protein sequence ID" value="QDT32852.1"/>
    <property type="molecule type" value="Genomic_DNA"/>
</dbReference>
<dbReference type="SUPFAM" id="SSF53067">
    <property type="entry name" value="Actin-like ATPase domain"/>
    <property type="match status" value="1"/>
</dbReference>
<protein>
    <recommendedName>
        <fullName evidence="5">Competence protein A</fullName>
    </recommendedName>
</protein>
<accession>A0A517QMI8</accession>
<name>A0A517QMI8_9PLAN</name>
<proteinExistence type="predicted"/>
<dbReference type="Proteomes" id="UP000315724">
    <property type="component" value="Chromosome"/>
</dbReference>
<dbReference type="Gene3D" id="3.30.420.40">
    <property type="match status" value="2"/>
</dbReference>
<evidence type="ECO:0000256" key="1">
    <source>
        <dbReference type="SAM" id="MobiDB-lite"/>
    </source>
</evidence>
<keyword evidence="2" id="KW-0812">Transmembrane</keyword>
<feature type="region of interest" description="Disordered" evidence="1">
    <location>
        <begin position="466"/>
        <end position="493"/>
    </location>
</feature>
<evidence type="ECO:0000256" key="2">
    <source>
        <dbReference type="SAM" id="Phobius"/>
    </source>
</evidence>
<evidence type="ECO:0000313" key="3">
    <source>
        <dbReference type="EMBL" id="QDT32852.1"/>
    </source>
</evidence>
<organism evidence="3 4">
    <name type="scientific">Thalassoglobus polymorphus</name>
    <dbReference type="NCBI Taxonomy" id="2527994"/>
    <lineage>
        <taxon>Bacteria</taxon>
        <taxon>Pseudomonadati</taxon>
        <taxon>Planctomycetota</taxon>
        <taxon>Planctomycetia</taxon>
        <taxon>Planctomycetales</taxon>
        <taxon>Planctomycetaceae</taxon>
        <taxon>Thalassoglobus</taxon>
    </lineage>
</organism>